<dbReference type="GeneID" id="11971506"/>
<organism evidence="1 2">
    <name type="scientific">Methanocella conradii (strain DSM 24694 / JCM 17849 / CGMCC 1.5162 / HZ254)</name>
    <dbReference type="NCBI Taxonomy" id="1041930"/>
    <lineage>
        <taxon>Archaea</taxon>
        <taxon>Methanobacteriati</taxon>
        <taxon>Methanobacteriota</taxon>
        <taxon>Stenosarchaea group</taxon>
        <taxon>Methanomicrobia</taxon>
        <taxon>Methanocellales</taxon>
        <taxon>Methanocellaceae</taxon>
        <taxon>Methanocella</taxon>
    </lineage>
</organism>
<keyword evidence="2" id="KW-1185">Reference proteome</keyword>
<dbReference type="eggNOG" id="arCOG11122">
    <property type="taxonomic scope" value="Archaea"/>
</dbReference>
<sequence length="156" mass="15981">MDRVRVLAFMAAFLLVTSLAAPAGARFIGTAVAFDRHFGDTIDINVNPVVAGLSDTAFGMAGLNMGVTWGVDVDLGTMAGYPYGYGGLGAVTTGGLGCSVGLSMDEAHGSGFNGAEFGIPLAEQGVTTTHFGQVWSAQNQLDNTNAILPFAGFPVM</sequence>
<accession>H8IAN4</accession>
<reference evidence="1 2" key="1">
    <citation type="journal article" date="2012" name="J. Bacteriol.">
        <title>Complete genome sequence of a thermophilic methanogen, Methanocella conradii HZ254, isolated from Chinese rice field soil.</title>
        <authorList>
            <person name="Lu Z."/>
            <person name="Lu Y."/>
        </authorList>
    </citation>
    <scope>NUCLEOTIDE SEQUENCE [LARGE SCALE GENOMIC DNA]</scope>
    <source>
        <strain evidence="2">DSM 24694 / JCM 17849 / CGMCC 1.5162 / HZ254</strain>
    </source>
</reference>
<dbReference type="RefSeq" id="WP_014405968.1">
    <property type="nucleotide sequence ID" value="NC_017034.1"/>
</dbReference>
<evidence type="ECO:0000313" key="1">
    <source>
        <dbReference type="EMBL" id="AFD00131.1"/>
    </source>
</evidence>
<dbReference type="EMBL" id="CP003243">
    <property type="protein sequence ID" value="AFD00131.1"/>
    <property type="molecule type" value="Genomic_DNA"/>
</dbReference>
<gene>
    <name evidence="1" type="ordered locus">Mtc_1377</name>
</gene>
<proteinExistence type="predicted"/>
<dbReference type="KEGG" id="mez:Mtc_1377"/>
<dbReference type="HOGENOM" id="CLU_1691540_0_0_2"/>
<dbReference type="AlphaFoldDB" id="H8IAN4"/>
<name>H8IAN4_METCZ</name>
<evidence type="ECO:0000313" key="2">
    <source>
        <dbReference type="Proteomes" id="UP000005233"/>
    </source>
</evidence>
<dbReference type="OrthoDB" id="381568at2157"/>
<dbReference type="Proteomes" id="UP000005233">
    <property type="component" value="Chromosome"/>
</dbReference>
<protein>
    <submittedName>
        <fullName evidence="1">Uncharacterized protein</fullName>
    </submittedName>
</protein>